<dbReference type="EMBL" id="FRFG01000059">
    <property type="protein sequence ID" value="SHO58237.1"/>
    <property type="molecule type" value="Genomic_DNA"/>
</dbReference>
<keyword evidence="3" id="KW-1185">Reference proteome</keyword>
<organism evidence="2 3">
    <name type="scientific">Vibrio quintilis</name>
    <dbReference type="NCBI Taxonomy" id="1117707"/>
    <lineage>
        <taxon>Bacteria</taxon>
        <taxon>Pseudomonadati</taxon>
        <taxon>Pseudomonadota</taxon>
        <taxon>Gammaproteobacteria</taxon>
        <taxon>Vibrionales</taxon>
        <taxon>Vibrionaceae</taxon>
        <taxon>Vibrio</taxon>
    </lineage>
</organism>
<evidence type="ECO:0000313" key="3">
    <source>
        <dbReference type="Proteomes" id="UP000184600"/>
    </source>
</evidence>
<dbReference type="Proteomes" id="UP000184600">
    <property type="component" value="Unassembled WGS sequence"/>
</dbReference>
<proteinExistence type="predicted"/>
<gene>
    <name evidence="2" type="ORF">VQ7734_04007</name>
</gene>
<dbReference type="STRING" id="1117707.VQ7734_04007"/>
<name>A0A1M7YZX3_9VIBR</name>
<dbReference type="Pfam" id="PF13503">
    <property type="entry name" value="DUF4123"/>
    <property type="match status" value="1"/>
</dbReference>
<dbReference type="RefSeq" id="WP_159440366.1">
    <property type="nucleotide sequence ID" value="NZ_AP024897.1"/>
</dbReference>
<accession>A0A1M7YZX3</accession>
<dbReference type="OrthoDB" id="6363308at2"/>
<sequence length="270" mass="31602">MLTLTHEHQGEPVAWYALVNYFPDSHRLVYQAIDGHQVEPIYLNTALEKIQDESPLLIPLKYSGNDPLTEKLPSQQTLYFSAPADLPFETLAEQLRWRMLIGYHGERKGVFHYYHPEIASYFFTDSTTRSTSAWLGAFYSIGFYSQKYSEQQQWREVGDYTSTPDLSLWMLLPDQEQALYLMNEEREVKDWAEERKIQSIHWSAQREVNAFSEDHNIQDDILIVRLRELAQQNGQLPQVATTDQTFFSHLSAEEKIIHLEQIVLRRAHHG</sequence>
<feature type="domain" description="DUF4123" evidence="1">
    <location>
        <begin position="15"/>
        <end position="128"/>
    </location>
</feature>
<dbReference type="AlphaFoldDB" id="A0A1M7YZX3"/>
<evidence type="ECO:0000313" key="2">
    <source>
        <dbReference type="EMBL" id="SHO58237.1"/>
    </source>
</evidence>
<protein>
    <recommendedName>
        <fullName evidence="1">DUF4123 domain-containing protein</fullName>
    </recommendedName>
</protein>
<reference evidence="3" key="1">
    <citation type="submission" date="2016-12" db="EMBL/GenBank/DDBJ databases">
        <authorList>
            <person name="Rodrigo-Torres L."/>
            <person name="Arahal R.D."/>
            <person name="Lucena T."/>
        </authorList>
    </citation>
    <scope>NUCLEOTIDE SEQUENCE [LARGE SCALE GENOMIC DNA]</scope>
</reference>
<evidence type="ECO:0000259" key="1">
    <source>
        <dbReference type="Pfam" id="PF13503"/>
    </source>
</evidence>
<dbReference type="InterPro" id="IPR025391">
    <property type="entry name" value="DUF4123"/>
</dbReference>